<evidence type="ECO:0000256" key="3">
    <source>
        <dbReference type="ARBA" id="ARBA00022803"/>
    </source>
</evidence>
<feature type="domain" description="Nephrocystin-3 TPR-repeats region" evidence="9">
    <location>
        <begin position="866"/>
        <end position="1096"/>
    </location>
</feature>
<feature type="repeat" description="TPR" evidence="5">
    <location>
        <begin position="1274"/>
        <end position="1307"/>
    </location>
</feature>
<keyword evidence="6" id="KW-0175">Coiled coil</keyword>
<dbReference type="PANTHER" id="PTHR45641:SF19">
    <property type="entry name" value="NEPHROCYSTIN-3"/>
    <property type="match status" value="1"/>
</dbReference>
<accession>A7SFC9</accession>
<dbReference type="InterPro" id="IPR019734">
    <property type="entry name" value="TPR_rpt"/>
</dbReference>
<feature type="domain" description="Nephrocystin-3 alpha-beta" evidence="10">
    <location>
        <begin position="291"/>
        <end position="458"/>
    </location>
</feature>
<evidence type="ECO:0000256" key="6">
    <source>
        <dbReference type="SAM" id="Coils"/>
    </source>
</evidence>
<dbReference type="Pfam" id="PF13374">
    <property type="entry name" value="TPR_10"/>
    <property type="match status" value="1"/>
</dbReference>
<evidence type="ECO:0000313" key="12">
    <source>
        <dbReference type="Proteomes" id="UP000001593"/>
    </source>
</evidence>
<dbReference type="SMART" id="SM00028">
    <property type="entry name" value="TPR"/>
    <property type="match status" value="9"/>
</dbReference>
<dbReference type="EMBL" id="DS469643">
    <property type="protein sequence ID" value="EDO37603.1"/>
    <property type="molecule type" value="Genomic_DNA"/>
</dbReference>
<name>A7SFC9_NEMVE</name>
<dbReference type="InterPro" id="IPR011990">
    <property type="entry name" value="TPR-like_helical_dom_sf"/>
</dbReference>
<dbReference type="PROSITE" id="PS50005">
    <property type="entry name" value="TPR"/>
    <property type="match status" value="4"/>
</dbReference>
<evidence type="ECO:0000256" key="5">
    <source>
        <dbReference type="PROSITE-ProRule" id="PRU00339"/>
    </source>
</evidence>
<dbReference type="Pfam" id="PF25022">
    <property type="entry name" value="NPHP3"/>
    <property type="match status" value="1"/>
</dbReference>
<feature type="coiled-coil region" evidence="6">
    <location>
        <begin position="93"/>
        <end position="127"/>
    </location>
</feature>
<dbReference type="InterPro" id="IPR056886">
    <property type="entry name" value="NPHP3_ab_dom"/>
</dbReference>
<keyword evidence="2" id="KW-0677">Repeat</keyword>
<dbReference type="Pfam" id="PF13424">
    <property type="entry name" value="TPR_12"/>
    <property type="match status" value="2"/>
</dbReference>
<dbReference type="PRINTS" id="PR00381">
    <property type="entry name" value="KINESINLIGHT"/>
</dbReference>
<evidence type="ECO:0000259" key="8">
    <source>
        <dbReference type="Pfam" id="PF24884"/>
    </source>
</evidence>
<dbReference type="Gene3D" id="1.25.40.10">
    <property type="entry name" value="Tetratricopeptide repeat domain"/>
    <property type="match status" value="2"/>
</dbReference>
<dbReference type="SUPFAM" id="SSF52540">
    <property type="entry name" value="P-loop containing nucleoside triphosphate hydrolases"/>
    <property type="match status" value="1"/>
</dbReference>
<gene>
    <name evidence="11" type="ORF">NEMVEDRAFT_v1g244876</name>
</gene>
<dbReference type="STRING" id="45351.A7SFC9"/>
<sequence>MGTASSIAGAQGSDDIQDDELGDELGEIKKIPVEYPQRRTLTSSLRSVGSIGKKKNGAAKGKIVSKSDSLRSALSFDFDSETEKIRREYEVFRVSKQTEIAELQVLNEKLQSENRRLRGESKVLQATCQKLRYEREMALDAGDQALQRAATFEKEKTYNLKLIYLERDKVQRQFKIFREAKEQEIQDLLTAKRAVESKLQHVLTAQGYEEGHGAASEVLGGRNNVTDWWPSSLESEPSVDGLAQLGVTYGTDYGLALMDREGPFTNISRDDWNAAMPSILTLSNSYQPPVQSPVLRIYVSAPSTMMEEVNMLKKSHLSKLEALCEDHGKFAVFIHIDEDGETLNEKEFQKSLQMRLDQIKQCTVFLAFLGGKSNRFTYEEFNQGHLECPGQQCAIFCFRNPDKHSDPDVRDENIHLAEEIKTLIRKSSNLKLFDNYDSAEEGAQLAYVELSRYLKKEIDSSFIEGNLVYILCLKNNEASILRKDYRVLSLDKSDGGADDLWSDACTLDKMDELEQLDMFHKSSSSSCEAGLTKYYSELNMHVLTAGHLPPLLVIGDDGSGKSLLLSKWISLQQGSLPGWLLLSHFVGPMSSSSASPVLMLKRLTIQLMRHVTSSLNLTCDPVHLEEEFPRWLEKVSSKLQGGITIVIDSADRLDGAMSHMQWLMDPLPVGVRVILSVSQDTCPAAWRSWPSVNIGPLEESDRDGLLSALFDPTMKDKVIHLLAENSSSAVCNPRFLCTLASEVTCLTGMENLTIYLEQCTRSETTVSLYLGILKQIQSTLDATHQQFLQQILLHVAASRNGLTEPEIRHLIPMSWCSWLDLYSTLQSRGIVSCQVGLITIANRQVYKAISLIDNFTDHPSTSAMVQQVIDYFEYKMRSCCVTFRLVDELPWLLKKTSNKERLQGCLLDMNVFARFFERGRSCELVDYWKYIGLDQSRLGKLYLDVIKSMENEDQPSVLIANLYVAVGQFLKYLGLLSQAAPSLQKALEIRESVLDPDHPLVAQSLHYLAELYSHWGNFSAAEAFFKQAIEITQNALGADHFSLIKDLEGLSILYKKNEKYSLAESCHKRAIAIRQKSGVLIGVQAMKRKIIQVEELSLGPGSQELSRSLNEIGVLYYLQNNHEASKSFFQRSLAMREEILGEDHPEVAQSLHNLAALYNDNKQYDKAEPLYKRALDIRLKAFSPEHSCVASTVKHLATLYRKQGKFDKAEPLYRQALEAREKIFGDNHPGVGTALHNLAVVLCLQNKQEDAIPLYERALRIYEESLGPQHPRVAEVLVNLAKVYYDQGALGEAVRLYKEASDIQQNGPRSPQSRPGRAQSIGMLSNNGTVRNPSHTSHALDTVSMG</sequence>
<dbReference type="InterPro" id="IPR056885">
    <property type="entry name" value="TPR_NPHP3"/>
</dbReference>
<feature type="domain" description="Nephrocystin 3 helical" evidence="8">
    <location>
        <begin position="726"/>
        <end position="851"/>
    </location>
</feature>
<feature type="repeat" description="TPR" evidence="5">
    <location>
        <begin position="1148"/>
        <end position="1181"/>
    </location>
</feature>
<dbReference type="PANTHER" id="PTHR45641">
    <property type="entry name" value="TETRATRICOPEPTIDE REPEAT PROTEIN (AFU_ORTHOLOGUE AFUA_6G03870)"/>
    <property type="match status" value="1"/>
</dbReference>
<dbReference type="Pfam" id="PF24884">
    <property type="entry name" value="NPHP3_hel"/>
    <property type="match status" value="1"/>
</dbReference>
<evidence type="ECO:0000256" key="4">
    <source>
        <dbReference type="ARBA" id="ARBA00040387"/>
    </source>
</evidence>
<dbReference type="InParanoid" id="A7SFC9"/>
<feature type="compositionally biased region" description="Polar residues" evidence="7">
    <location>
        <begin position="1322"/>
        <end position="1346"/>
    </location>
</feature>
<dbReference type="HOGENOM" id="CLU_007418_0_0_1"/>
<keyword evidence="3 5" id="KW-0802">TPR repeat</keyword>
<proteinExistence type="predicted"/>
<dbReference type="InterPro" id="IPR056883">
    <property type="entry name" value="NPHP3_hel"/>
</dbReference>
<evidence type="ECO:0000256" key="1">
    <source>
        <dbReference type="ARBA" id="ARBA00022687"/>
    </source>
</evidence>
<evidence type="ECO:0000259" key="10">
    <source>
        <dbReference type="Pfam" id="PF25022"/>
    </source>
</evidence>
<feature type="region of interest" description="Disordered" evidence="7">
    <location>
        <begin position="1"/>
        <end position="23"/>
    </location>
</feature>
<feature type="compositionally biased region" description="Polar residues" evidence="7">
    <location>
        <begin position="1302"/>
        <end position="1313"/>
    </location>
</feature>
<dbReference type="Proteomes" id="UP000001593">
    <property type="component" value="Unassembled WGS sequence"/>
</dbReference>
<feature type="region of interest" description="Disordered" evidence="7">
    <location>
        <begin position="1301"/>
        <end position="1346"/>
    </location>
</feature>
<keyword evidence="1" id="KW-0879">Wnt signaling pathway</keyword>
<reference evidence="11 12" key="1">
    <citation type="journal article" date="2007" name="Science">
        <title>Sea anemone genome reveals ancestral eumetazoan gene repertoire and genomic organization.</title>
        <authorList>
            <person name="Putnam N.H."/>
            <person name="Srivastava M."/>
            <person name="Hellsten U."/>
            <person name="Dirks B."/>
            <person name="Chapman J."/>
            <person name="Salamov A."/>
            <person name="Terry A."/>
            <person name="Shapiro H."/>
            <person name="Lindquist E."/>
            <person name="Kapitonov V.V."/>
            <person name="Jurka J."/>
            <person name="Genikhovich G."/>
            <person name="Grigoriev I.V."/>
            <person name="Lucas S.M."/>
            <person name="Steele R.E."/>
            <person name="Finnerty J.R."/>
            <person name="Technau U."/>
            <person name="Martindale M.Q."/>
            <person name="Rokhsar D.S."/>
        </authorList>
    </citation>
    <scope>NUCLEOTIDE SEQUENCE [LARGE SCALE GENOMIC DNA]</scope>
    <source>
        <strain evidence="12">CH2 X CH6</strain>
    </source>
</reference>
<dbReference type="OMA" id="FKIHQKA"/>
<evidence type="ECO:0000313" key="11">
    <source>
        <dbReference type="EMBL" id="EDO37603.1"/>
    </source>
</evidence>
<protein>
    <recommendedName>
        <fullName evidence="4">Nephrocystin-3</fullName>
    </recommendedName>
</protein>
<dbReference type="eggNOG" id="KOG1840">
    <property type="taxonomic scope" value="Eukaryota"/>
</dbReference>
<evidence type="ECO:0000256" key="2">
    <source>
        <dbReference type="ARBA" id="ARBA00022737"/>
    </source>
</evidence>
<evidence type="ECO:0000256" key="7">
    <source>
        <dbReference type="SAM" id="MobiDB-lite"/>
    </source>
</evidence>
<evidence type="ECO:0000259" key="9">
    <source>
        <dbReference type="Pfam" id="PF24885"/>
    </source>
</evidence>
<dbReference type="GO" id="GO:0016055">
    <property type="term" value="P:Wnt signaling pathway"/>
    <property type="evidence" value="ECO:0007669"/>
    <property type="project" value="UniProtKB-KW"/>
</dbReference>
<feature type="repeat" description="TPR" evidence="5">
    <location>
        <begin position="1002"/>
        <end position="1035"/>
    </location>
</feature>
<dbReference type="SUPFAM" id="SSF48452">
    <property type="entry name" value="TPR-like"/>
    <property type="match status" value="3"/>
</dbReference>
<feature type="repeat" description="TPR" evidence="5">
    <location>
        <begin position="1190"/>
        <end position="1223"/>
    </location>
</feature>
<dbReference type="InterPro" id="IPR027417">
    <property type="entry name" value="P-loop_NTPase"/>
</dbReference>
<dbReference type="Pfam" id="PF24885">
    <property type="entry name" value="TPR_NPHP3"/>
    <property type="match status" value="1"/>
</dbReference>
<keyword evidence="12" id="KW-1185">Reference proteome</keyword>
<dbReference type="PhylomeDB" id="A7SFC9"/>
<organism evidence="11 12">
    <name type="scientific">Nematostella vectensis</name>
    <name type="common">Starlet sea anemone</name>
    <dbReference type="NCBI Taxonomy" id="45351"/>
    <lineage>
        <taxon>Eukaryota</taxon>
        <taxon>Metazoa</taxon>
        <taxon>Cnidaria</taxon>
        <taxon>Anthozoa</taxon>
        <taxon>Hexacorallia</taxon>
        <taxon>Actiniaria</taxon>
        <taxon>Edwardsiidae</taxon>
        <taxon>Nematostella</taxon>
    </lineage>
</organism>